<reference evidence="9" key="1">
    <citation type="submission" date="2020-08" db="EMBL/GenBank/DDBJ databases">
        <title>Genome public.</title>
        <authorList>
            <person name="Liu C."/>
            <person name="Sun Q."/>
        </authorList>
    </citation>
    <scope>NUCLEOTIDE SEQUENCE</scope>
    <source>
        <strain evidence="9">NSJ-68</strain>
    </source>
</reference>
<dbReference type="PANTHER" id="PTHR30193">
    <property type="entry name" value="ABC TRANSPORTER PERMEASE PROTEIN"/>
    <property type="match status" value="1"/>
</dbReference>
<dbReference type="PROSITE" id="PS50928">
    <property type="entry name" value="ABC_TM1"/>
    <property type="match status" value="1"/>
</dbReference>
<gene>
    <name evidence="9" type="ORF">H8S44_11830</name>
</gene>
<organism evidence="9 10">
    <name type="scientific">Anaerosacchariphilus hominis</name>
    <dbReference type="NCBI Taxonomy" id="2763017"/>
    <lineage>
        <taxon>Bacteria</taxon>
        <taxon>Bacillati</taxon>
        <taxon>Bacillota</taxon>
        <taxon>Clostridia</taxon>
        <taxon>Lachnospirales</taxon>
        <taxon>Lachnospiraceae</taxon>
        <taxon>Anaerosacchariphilus</taxon>
    </lineage>
</organism>
<feature type="transmembrane region" description="Helical" evidence="7">
    <location>
        <begin position="7"/>
        <end position="26"/>
    </location>
</feature>
<keyword evidence="4 7" id="KW-0812">Transmembrane</keyword>
<feature type="transmembrane region" description="Helical" evidence="7">
    <location>
        <begin position="260"/>
        <end position="281"/>
    </location>
</feature>
<dbReference type="InterPro" id="IPR051393">
    <property type="entry name" value="ABC_transporter_permease"/>
</dbReference>
<evidence type="ECO:0000313" key="10">
    <source>
        <dbReference type="Proteomes" id="UP000649345"/>
    </source>
</evidence>
<evidence type="ECO:0000256" key="6">
    <source>
        <dbReference type="ARBA" id="ARBA00023136"/>
    </source>
</evidence>
<evidence type="ECO:0000256" key="5">
    <source>
        <dbReference type="ARBA" id="ARBA00022989"/>
    </source>
</evidence>
<keyword evidence="6 7" id="KW-0472">Membrane</keyword>
<dbReference type="GO" id="GO:0055085">
    <property type="term" value="P:transmembrane transport"/>
    <property type="evidence" value="ECO:0007669"/>
    <property type="project" value="InterPro"/>
</dbReference>
<comment type="similarity">
    <text evidence="7">Belongs to the binding-protein-dependent transport system permease family.</text>
</comment>
<comment type="caution">
    <text evidence="9">The sequence shown here is derived from an EMBL/GenBank/DDBJ whole genome shotgun (WGS) entry which is preliminary data.</text>
</comment>
<dbReference type="InterPro" id="IPR000515">
    <property type="entry name" value="MetI-like"/>
</dbReference>
<name>A0A923RMN4_9FIRM</name>
<dbReference type="CDD" id="cd06261">
    <property type="entry name" value="TM_PBP2"/>
    <property type="match status" value="1"/>
</dbReference>
<evidence type="ECO:0000256" key="4">
    <source>
        <dbReference type="ARBA" id="ARBA00022692"/>
    </source>
</evidence>
<dbReference type="AlphaFoldDB" id="A0A923RMN4"/>
<protein>
    <submittedName>
        <fullName evidence="9">Sugar ABC transporter permease</fullName>
    </submittedName>
</protein>
<evidence type="ECO:0000256" key="3">
    <source>
        <dbReference type="ARBA" id="ARBA00022475"/>
    </source>
</evidence>
<evidence type="ECO:0000313" key="9">
    <source>
        <dbReference type="EMBL" id="MBC5660459.1"/>
    </source>
</evidence>
<dbReference type="SUPFAM" id="SSF161098">
    <property type="entry name" value="MetI-like"/>
    <property type="match status" value="1"/>
</dbReference>
<feature type="transmembrane region" description="Helical" evidence="7">
    <location>
        <begin position="103"/>
        <end position="125"/>
    </location>
</feature>
<keyword evidence="3" id="KW-1003">Cell membrane</keyword>
<dbReference type="GO" id="GO:0005886">
    <property type="term" value="C:plasma membrane"/>
    <property type="evidence" value="ECO:0007669"/>
    <property type="project" value="UniProtKB-SubCell"/>
</dbReference>
<feature type="transmembrane region" description="Helical" evidence="7">
    <location>
        <begin position="71"/>
        <end position="91"/>
    </location>
</feature>
<keyword evidence="2 7" id="KW-0813">Transport</keyword>
<keyword evidence="5 7" id="KW-1133">Transmembrane helix</keyword>
<evidence type="ECO:0000259" key="8">
    <source>
        <dbReference type="PROSITE" id="PS50928"/>
    </source>
</evidence>
<dbReference type="Pfam" id="PF00528">
    <property type="entry name" value="BPD_transp_1"/>
    <property type="match status" value="1"/>
</dbReference>
<sequence length="289" mass="32328">MRILKPYLLIAPAILGIMLFTVYPAIKMVFWSFYDVNQLNPAKTKFVGMKNYVKIFHSTDFVKSLKNTGIYTLWTVVFIMLCAVVLAIWLGRKKDKFSKFTQAAMFLPHIISMISVGLIFAQMMGVNNGLLNEILVAVGLERCQWTQSSSTALMSVILVAVWKAIGYYTVIIMGSLQSIPDSIYEAAALDDASKLTTLRKITIPLISPQLFFTLIIMTIGSFKVFETIRVMTAGGPNNSTNSLVYYVYQQVFTKYDIGRAAAGGTVLFIIVGILTILYFALLSKKVHYQ</sequence>
<keyword evidence="10" id="KW-1185">Reference proteome</keyword>
<dbReference type="Proteomes" id="UP000649345">
    <property type="component" value="Unassembled WGS sequence"/>
</dbReference>
<feature type="transmembrane region" description="Helical" evidence="7">
    <location>
        <begin position="201"/>
        <end position="222"/>
    </location>
</feature>
<dbReference type="PANTHER" id="PTHR30193:SF37">
    <property type="entry name" value="INNER MEMBRANE ABC TRANSPORTER PERMEASE PROTEIN YCJO"/>
    <property type="match status" value="1"/>
</dbReference>
<dbReference type="Gene3D" id="1.10.3720.10">
    <property type="entry name" value="MetI-like"/>
    <property type="match status" value="1"/>
</dbReference>
<dbReference type="InterPro" id="IPR035906">
    <property type="entry name" value="MetI-like_sf"/>
</dbReference>
<evidence type="ECO:0000256" key="1">
    <source>
        <dbReference type="ARBA" id="ARBA00004651"/>
    </source>
</evidence>
<feature type="transmembrane region" description="Helical" evidence="7">
    <location>
        <begin position="145"/>
        <end position="165"/>
    </location>
</feature>
<accession>A0A923RMN4</accession>
<proteinExistence type="inferred from homology"/>
<feature type="domain" description="ABC transmembrane type-1" evidence="8">
    <location>
        <begin position="65"/>
        <end position="278"/>
    </location>
</feature>
<comment type="subcellular location">
    <subcellularLocation>
        <location evidence="1 7">Cell membrane</location>
        <topology evidence="1 7">Multi-pass membrane protein</topology>
    </subcellularLocation>
</comment>
<evidence type="ECO:0000256" key="2">
    <source>
        <dbReference type="ARBA" id="ARBA00022448"/>
    </source>
</evidence>
<dbReference type="EMBL" id="JACOOR010000006">
    <property type="protein sequence ID" value="MBC5660459.1"/>
    <property type="molecule type" value="Genomic_DNA"/>
</dbReference>
<evidence type="ECO:0000256" key="7">
    <source>
        <dbReference type="RuleBase" id="RU363032"/>
    </source>
</evidence>